<dbReference type="GO" id="GO:0019028">
    <property type="term" value="C:viral capsid"/>
    <property type="evidence" value="ECO:0007669"/>
    <property type="project" value="UniProtKB-KW"/>
</dbReference>
<accession>A0A8S5QNH0</accession>
<keyword evidence="1" id="KW-0946">Virion</keyword>
<sequence length="29" mass="3312">MKSHISPRRLCSYWAPGCWRCGGSEEDKA</sequence>
<organism evidence="1">
    <name type="scientific">Ackermannviridae sp. ctQad106</name>
    <dbReference type="NCBI Taxonomy" id="2826820"/>
    <lineage>
        <taxon>Viruses</taxon>
        <taxon>Duplodnaviria</taxon>
        <taxon>Heunggongvirae</taxon>
        <taxon>Uroviricota</taxon>
        <taxon>Caudoviricetes</taxon>
        <taxon>Pantevenvirales</taxon>
        <taxon>Ackermannviridae</taxon>
    </lineage>
</organism>
<reference evidence="1" key="1">
    <citation type="journal article" date="2021" name="Proc. Natl. Acad. Sci. U.S.A.">
        <title>A Catalog of Tens of Thousands of Viruses from Human Metagenomes Reveals Hidden Associations with Chronic Diseases.</title>
        <authorList>
            <person name="Tisza M.J."/>
            <person name="Buck C.B."/>
        </authorList>
    </citation>
    <scope>NUCLEOTIDE SEQUENCE</scope>
    <source>
        <strain evidence="1">CtQad106</strain>
    </source>
</reference>
<dbReference type="EMBL" id="BK015691">
    <property type="protein sequence ID" value="DAE20285.1"/>
    <property type="molecule type" value="Genomic_DNA"/>
</dbReference>
<keyword evidence="1" id="KW-0167">Capsid protein</keyword>
<name>A0A8S5QNH0_9CAUD</name>
<proteinExistence type="predicted"/>
<evidence type="ECO:0000313" key="1">
    <source>
        <dbReference type="EMBL" id="DAE20285.1"/>
    </source>
</evidence>
<protein>
    <submittedName>
        <fullName evidence="1">Coat protein</fullName>
    </submittedName>
</protein>